<dbReference type="GO" id="GO:0030145">
    <property type="term" value="F:manganese ion binding"/>
    <property type="evidence" value="ECO:0007669"/>
    <property type="project" value="InterPro"/>
</dbReference>
<dbReference type="PANTHER" id="PTHR12992">
    <property type="entry name" value="NUDIX HYDROLASE"/>
    <property type="match status" value="1"/>
</dbReference>
<dbReference type="Gene3D" id="3.90.79.10">
    <property type="entry name" value="Nucleoside Triphosphate Pyrophosphohydrolase"/>
    <property type="match status" value="1"/>
</dbReference>
<dbReference type="AlphaFoldDB" id="A0A9X4M2R1"/>
<dbReference type="InterPro" id="IPR015797">
    <property type="entry name" value="NUDIX_hydrolase-like_dom_sf"/>
</dbReference>
<sequence>MSVPEHEQDGAPDWLDDLATKVRGYHGEGLPRRLRHRRVPPGVHTRPASVLMLMSGSLESGTGAPPADADVLLTQRATTLRQHSGQVAFPGGAADAGETDPVVTALREAEEETGLVPAGVQPLAVMPSLYIPPSGFMVSPVLAYWREPSPVRVVDEGETARVVRVPLRSLVDPANRFQVRYRMFFKGPAFSVEGMLVWGFTAGLLSALIAEAGWEQPWDTHDIRELNASLTEADAGVLDR</sequence>
<gene>
    <name evidence="9" type="ORF">NVS88_20715</name>
</gene>
<keyword evidence="5" id="KW-0378">Hydrolase</keyword>
<dbReference type="EMBL" id="JANRHA010000020">
    <property type="protein sequence ID" value="MDG3016980.1"/>
    <property type="molecule type" value="Genomic_DNA"/>
</dbReference>
<dbReference type="CDD" id="cd03426">
    <property type="entry name" value="NUDIX_CoAse_Nudt7"/>
    <property type="match status" value="1"/>
</dbReference>
<organism evidence="9 10">
    <name type="scientific">Speluncibacter jeojiensis</name>
    <dbReference type="NCBI Taxonomy" id="2710754"/>
    <lineage>
        <taxon>Bacteria</taxon>
        <taxon>Bacillati</taxon>
        <taxon>Actinomycetota</taxon>
        <taxon>Actinomycetes</taxon>
        <taxon>Mycobacteriales</taxon>
        <taxon>Speluncibacteraceae</taxon>
        <taxon>Speluncibacter</taxon>
    </lineage>
</organism>
<dbReference type="GO" id="GO:0010945">
    <property type="term" value="F:coenzyme A diphosphatase activity"/>
    <property type="evidence" value="ECO:0007669"/>
    <property type="project" value="InterPro"/>
</dbReference>
<feature type="domain" description="Nudix hydrolase" evidence="8">
    <location>
        <begin position="44"/>
        <end position="187"/>
    </location>
</feature>
<evidence type="ECO:0000256" key="2">
    <source>
        <dbReference type="ARBA" id="ARBA00001946"/>
    </source>
</evidence>
<protein>
    <submittedName>
        <fullName evidence="9">CoA pyrophosphatase</fullName>
    </submittedName>
</protein>
<evidence type="ECO:0000256" key="5">
    <source>
        <dbReference type="ARBA" id="ARBA00022801"/>
    </source>
</evidence>
<comment type="cofactor">
    <cofactor evidence="2">
        <name>Mg(2+)</name>
        <dbReference type="ChEBI" id="CHEBI:18420"/>
    </cofactor>
</comment>
<reference evidence="9" key="1">
    <citation type="submission" date="2022-08" db="EMBL/GenBank/DDBJ databases">
        <title>Genome analysis of Corynebacteriales strain.</title>
        <authorList>
            <person name="Lee S.D."/>
        </authorList>
    </citation>
    <scope>NUCLEOTIDE SEQUENCE</scope>
    <source>
        <strain evidence="9">D3-21</strain>
    </source>
</reference>
<dbReference type="InterPro" id="IPR045121">
    <property type="entry name" value="CoAse"/>
</dbReference>
<evidence type="ECO:0000256" key="4">
    <source>
        <dbReference type="ARBA" id="ARBA00022723"/>
    </source>
</evidence>
<comment type="similarity">
    <text evidence="3">Belongs to the Nudix hydrolase family. PCD1 subfamily.</text>
</comment>
<keyword evidence="10" id="KW-1185">Reference proteome</keyword>
<evidence type="ECO:0000313" key="9">
    <source>
        <dbReference type="EMBL" id="MDG3016980.1"/>
    </source>
</evidence>
<dbReference type="Pfam" id="PF00293">
    <property type="entry name" value="NUDIX"/>
    <property type="match status" value="1"/>
</dbReference>
<dbReference type="PANTHER" id="PTHR12992:SF11">
    <property type="entry name" value="MITOCHONDRIAL COENZYME A DIPHOSPHATASE NUDT8"/>
    <property type="match status" value="1"/>
</dbReference>
<accession>A0A9X4M2R1</accession>
<evidence type="ECO:0000256" key="7">
    <source>
        <dbReference type="ARBA" id="ARBA00023211"/>
    </source>
</evidence>
<keyword evidence="6" id="KW-0460">Magnesium</keyword>
<keyword evidence="7" id="KW-0464">Manganese</keyword>
<evidence type="ECO:0000256" key="1">
    <source>
        <dbReference type="ARBA" id="ARBA00001936"/>
    </source>
</evidence>
<dbReference type="PROSITE" id="PS51462">
    <property type="entry name" value="NUDIX"/>
    <property type="match status" value="1"/>
</dbReference>
<proteinExistence type="inferred from homology"/>
<evidence type="ECO:0000313" key="10">
    <source>
        <dbReference type="Proteomes" id="UP001152755"/>
    </source>
</evidence>
<comment type="caution">
    <text evidence="9">The sequence shown here is derived from an EMBL/GenBank/DDBJ whole genome shotgun (WGS) entry which is preliminary data.</text>
</comment>
<comment type="cofactor">
    <cofactor evidence="1">
        <name>Mn(2+)</name>
        <dbReference type="ChEBI" id="CHEBI:29035"/>
    </cofactor>
</comment>
<evidence type="ECO:0000259" key="8">
    <source>
        <dbReference type="PROSITE" id="PS51462"/>
    </source>
</evidence>
<keyword evidence="4" id="KW-0479">Metal-binding</keyword>
<evidence type="ECO:0000256" key="6">
    <source>
        <dbReference type="ARBA" id="ARBA00022842"/>
    </source>
</evidence>
<dbReference type="RefSeq" id="WP_277830428.1">
    <property type="nucleotide sequence ID" value="NZ_JAAIVF010000001.1"/>
</dbReference>
<dbReference type="Proteomes" id="UP001152755">
    <property type="component" value="Unassembled WGS sequence"/>
</dbReference>
<dbReference type="InterPro" id="IPR000059">
    <property type="entry name" value="NUDIX_hydrolase_NudL_CS"/>
</dbReference>
<dbReference type="InterPro" id="IPR000086">
    <property type="entry name" value="NUDIX_hydrolase_dom"/>
</dbReference>
<name>A0A9X4M2R1_9ACTN</name>
<dbReference type="PROSITE" id="PS01293">
    <property type="entry name" value="NUDIX_COA"/>
    <property type="match status" value="1"/>
</dbReference>
<dbReference type="GO" id="GO:0009132">
    <property type="term" value="P:nucleoside diphosphate metabolic process"/>
    <property type="evidence" value="ECO:0007669"/>
    <property type="project" value="InterPro"/>
</dbReference>
<dbReference type="SUPFAM" id="SSF55811">
    <property type="entry name" value="Nudix"/>
    <property type="match status" value="1"/>
</dbReference>
<dbReference type="GO" id="GO:0000287">
    <property type="term" value="F:magnesium ion binding"/>
    <property type="evidence" value="ECO:0007669"/>
    <property type="project" value="InterPro"/>
</dbReference>
<evidence type="ECO:0000256" key="3">
    <source>
        <dbReference type="ARBA" id="ARBA00006506"/>
    </source>
</evidence>